<dbReference type="STRING" id="1121328.JWYL7_1858"/>
<dbReference type="PROSITE" id="PS51747">
    <property type="entry name" value="CYT_DCMP_DEAMINASES_2"/>
    <property type="match status" value="1"/>
</dbReference>
<evidence type="ECO:0000256" key="2">
    <source>
        <dbReference type="ARBA" id="ARBA00011738"/>
    </source>
</evidence>
<evidence type="ECO:0000256" key="4">
    <source>
        <dbReference type="ARBA" id="ARBA00022723"/>
    </source>
</evidence>
<dbReference type="OrthoDB" id="9802676at2"/>
<dbReference type="FunFam" id="3.40.140.10:FF:000005">
    <property type="entry name" value="tRNA-specific adenosine deaminase"/>
    <property type="match status" value="1"/>
</dbReference>
<evidence type="ECO:0000256" key="5">
    <source>
        <dbReference type="ARBA" id="ARBA00022801"/>
    </source>
</evidence>
<reference evidence="10 12" key="1">
    <citation type="submission" date="2016-02" db="EMBL/GenBank/DDBJ databases">
        <title>Draft genome sequence for Clostridium paradoxum JW-YL-7.</title>
        <authorList>
            <person name="Utturkar S.M."/>
            <person name="Lancaster A."/>
            <person name="Poole F.L."/>
            <person name="Adams M.W."/>
            <person name="Brown S.D."/>
        </authorList>
    </citation>
    <scope>NUCLEOTIDE SEQUENCE [LARGE SCALE GENOMIC DNA]</scope>
    <source>
        <strain evidence="10 12">JW-YL-7</strain>
    </source>
</reference>
<keyword evidence="3 8" id="KW-0819">tRNA processing</keyword>
<organism evidence="10 12">
    <name type="scientific">Alkalithermobacter thermoalcaliphilus JW-YL-7 = DSM 7308</name>
    <dbReference type="NCBI Taxonomy" id="1121328"/>
    <lineage>
        <taxon>Bacteria</taxon>
        <taxon>Bacillati</taxon>
        <taxon>Bacillota</taxon>
        <taxon>Clostridia</taxon>
        <taxon>Peptostreptococcales</taxon>
        <taxon>Tepidibacteraceae</taxon>
        <taxon>Alkalithermobacter</taxon>
    </lineage>
</organism>
<dbReference type="GO" id="GO:0052717">
    <property type="term" value="F:tRNA-specific adenosine-34 deaminase activity"/>
    <property type="evidence" value="ECO:0007669"/>
    <property type="project" value="UniProtKB-UniRule"/>
</dbReference>
<dbReference type="NCBIfam" id="NF008113">
    <property type="entry name" value="PRK10860.1"/>
    <property type="match status" value="1"/>
</dbReference>
<evidence type="ECO:0000259" key="9">
    <source>
        <dbReference type="PROSITE" id="PS51747"/>
    </source>
</evidence>
<protein>
    <recommendedName>
        <fullName evidence="8">tRNA-specific adenosine deaminase</fullName>
        <ecNumber evidence="8">3.5.4.33</ecNumber>
    </recommendedName>
</protein>
<dbReference type="PATRIC" id="fig|1121328.3.peg.1871"/>
<dbReference type="PANTHER" id="PTHR11079:SF202">
    <property type="entry name" value="TRNA-SPECIFIC ADENOSINE DEAMINASE"/>
    <property type="match status" value="1"/>
</dbReference>
<comment type="similarity">
    <text evidence="1">Belongs to the cytidine and deoxycytidylate deaminase family. ADAT2 subfamily.</text>
</comment>
<comment type="catalytic activity">
    <reaction evidence="7 8">
        <text>adenosine(34) in tRNA + H2O + H(+) = inosine(34) in tRNA + NH4(+)</text>
        <dbReference type="Rhea" id="RHEA:43168"/>
        <dbReference type="Rhea" id="RHEA-COMP:10373"/>
        <dbReference type="Rhea" id="RHEA-COMP:10374"/>
        <dbReference type="ChEBI" id="CHEBI:15377"/>
        <dbReference type="ChEBI" id="CHEBI:15378"/>
        <dbReference type="ChEBI" id="CHEBI:28938"/>
        <dbReference type="ChEBI" id="CHEBI:74411"/>
        <dbReference type="ChEBI" id="CHEBI:82852"/>
        <dbReference type="EC" id="3.5.4.33"/>
    </reaction>
</comment>
<dbReference type="InterPro" id="IPR028883">
    <property type="entry name" value="tRNA_aden_deaminase"/>
</dbReference>
<dbReference type="PANTHER" id="PTHR11079">
    <property type="entry name" value="CYTOSINE DEAMINASE FAMILY MEMBER"/>
    <property type="match status" value="1"/>
</dbReference>
<evidence type="ECO:0000313" key="13">
    <source>
        <dbReference type="Proteomes" id="UP000323392"/>
    </source>
</evidence>
<comment type="caution">
    <text evidence="10">The sequence shown here is derived from an EMBL/GenBank/DDBJ whole genome shotgun (WGS) entry which is preliminary data.</text>
</comment>
<dbReference type="Proteomes" id="UP000092605">
    <property type="component" value="Unassembled WGS sequence"/>
</dbReference>
<dbReference type="EC" id="3.5.4.33" evidence="8"/>
<dbReference type="InterPro" id="IPR016192">
    <property type="entry name" value="APOBEC/CMP_deaminase_Zn-bd"/>
</dbReference>
<dbReference type="InterPro" id="IPR002125">
    <property type="entry name" value="CMP_dCMP_dom"/>
</dbReference>
<dbReference type="Pfam" id="PF14437">
    <property type="entry name" value="MafB19-deam"/>
    <property type="match status" value="1"/>
</dbReference>
<dbReference type="HAMAP" id="MF_00972">
    <property type="entry name" value="tRNA_aden_deaminase"/>
    <property type="match status" value="1"/>
</dbReference>
<dbReference type="CDD" id="cd01285">
    <property type="entry name" value="nucleoside_deaminase"/>
    <property type="match status" value="1"/>
</dbReference>
<keyword evidence="5 8" id="KW-0378">Hydrolase</keyword>
<dbReference type="Gene3D" id="3.40.140.10">
    <property type="entry name" value="Cytidine Deaminase, domain 2"/>
    <property type="match status" value="1"/>
</dbReference>
<evidence type="ECO:0000313" key="12">
    <source>
        <dbReference type="Proteomes" id="UP000092605"/>
    </source>
</evidence>
<evidence type="ECO:0000313" key="10">
    <source>
        <dbReference type="EMBL" id="KXZ40783.1"/>
    </source>
</evidence>
<dbReference type="SUPFAM" id="SSF53927">
    <property type="entry name" value="Cytidine deaminase-like"/>
    <property type="match status" value="1"/>
</dbReference>
<sequence>MNDLLFMQEALKEAYKAYIKGEVPVGAVIVKDDKVIAKAHNLRETLKDPTSHAEIIAIRKATDVINDWRLTGCTLYVTIEPCPMCAGAILQSRIDRLVVGSKDEKGGACGSRIDLMKHNLFNHNVDVTFGILENECSDIMKNFFKTLRRK</sequence>
<comment type="function">
    <text evidence="8">Catalyzes the deamination of adenosine to inosine at the wobble position 34 of tRNA(Arg2).</text>
</comment>
<dbReference type="AlphaFoldDB" id="A0A150FT35"/>
<dbReference type="RefSeq" id="WP_066072210.1">
    <property type="nucleotide sequence ID" value="NZ_FRBG01000020.1"/>
</dbReference>
<dbReference type="GO" id="GO:0002100">
    <property type="term" value="P:tRNA wobble adenosine to inosine editing"/>
    <property type="evidence" value="ECO:0007669"/>
    <property type="project" value="UniProtKB-UniRule"/>
</dbReference>
<accession>A0A150FT35</accession>
<keyword evidence="6 8" id="KW-0862">Zinc</keyword>
<comment type="cofactor">
    <cofactor evidence="8">
        <name>Zn(2+)</name>
        <dbReference type="ChEBI" id="CHEBI:29105"/>
    </cofactor>
    <text evidence="8">Binds 1 zinc ion per subunit.</text>
</comment>
<dbReference type="InterPro" id="IPR016193">
    <property type="entry name" value="Cytidine_deaminase-like"/>
</dbReference>
<feature type="domain" description="CMP/dCMP-type deaminase" evidence="9">
    <location>
        <begin position="1"/>
        <end position="112"/>
    </location>
</feature>
<evidence type="ECO:0000256" key="3">
    <source>
        <dbReference type="ARBA" id="ARBA00022694"/>
    </source>
</evidence>
<gene>
    <name evidence="8" type="primary">tadA</name>
    <name evidence="10" type="ORF">JWYL7_1858</name>
    <name evidence="11" type="ORF">SAMN05661008_01810</name>
</gene>
<feature type="binding site" evidence="8">
    <location>
        <position position="52"/>
    </location>
    <ligand>
        <name>Zn(2+)</name>
        <dbReference type="ChEBI" id="CHEBI:29105"/>
        <note>catalytic</note>
    </ligand>
</feature>
<dbReference type="EMBL" id="LSFY01000001">
    <property type="protein sequence ID" value="KXZ40783.1"/>
    <property type="molecule type" value="Genomic_DNA"/>
</dbReference>
<evidence type="ECO:0000256" key="7">
    <source>
        <dbReference type="ARBA" id="ARBA00048045"/>
    </source>
</evidence>
<feature type="binding site" evidence="8">
    <location>
        <position position="82"/>
    </location>
    <ligand>
        <name>Zn(2+)</name>
        <dbReference type="ChEBI" id="CHEBI:29105"/>
        <note>catalytic</note>
    </ligand>
</feature>
<keyword evidence="13" id="KW-1185">Reference proteome</keyword>
<proteinExistence type="inferred from homology"/>
<dbReference type="InterPro" id="IPR058535">
    <property type="entry name" value="MafB19-deam"/>
</dbReference>
<evidence type="ECO:0000256" key="6">
    <source>
        <dbReference type="ARBA" id="ARBA00022833"/>
    </source>
</evidence>
<comment type="subunit">
    <text evidence="2 8">Homodimer.</text>
</comment>
<feature type="active site" description="Proton donor" evidence="8">
    <location>
        <position position="54"/>
    </location>
</feature>
<dbReference type="EMBL" id="FRBG01000020">
    <property type="protein sequence ID" value="SHL28516.1"/>
    <property type="molecule type" value="Genomic_DNA"/>
</dbReference>
<dbReference type="PROSITE" id="PS00903">
    <property type="entry name" value="CYT_DCMP_DEAMINASES_1"/>
    <property type="match status" value="1"/>
</dbReference>
<evidence type="ECO:0000256" key="8">
    <source>
        <dbReference type="HAMAP-Rule" id="MF_00972"/>
    </source>
</evidence>
<feature type="binding site" evidence="8">
    <location>
        <position position="85"/>
    </location>
    <ligand>
        <name>Zn(2+)</name>
        <dbReference type="ChEBI" id="CHEBI:29105"/>
        <note>catalytic</note>
    </ligand>
</feature>
<name>A0A150FT35_CLOPD</name>
<reference evidence="11 13" key="2">
    <citation type="submission" date="2016-11" db="EMBL/GenBank/DDBJ databases">
        <authorList>
            <person name="Varghese N."/>
            <person name="Submissions S."/>
        </authorList>
    </citation>
    <scope>NUCLEOTIDE SEQUENCE [LARGE SCALE GENOMIC DNA]</scope>
    <source>
        <strain evidence="11 13">DSM 7308</strain>
    </source>
</reference>
<keyword evidence="4 8" id="KW-0479">Metal-binding</keyword>
<evidence type="ECO:0000313" key="11">
    <source>
        <dbReference type="EMBL" id="SHL28516.1"/>
    </source>
</evidence>
<dbReference type="GO" id="GO:0008270">
    <property type="term" value="F:zinc ion binding"/>
    <property type="evidence" value="ECO:0007669"/>
    <property type="project" value="UniProtKB-UniRule"/>
</dbReference>
<evidence type="ECO:0000256" key="1">
    <source>
        <dbReference type="ARBA" id="ARBA00010669"/>
    </source>
</evidence>
<dbReference type="Proteomes" id="UP000323392">
    <property type="component" value="Unassembled WGS sequence"/>
</dbReference>